<keyword evidence="3" id="KW-1185">Reference proteome</keyword>
<dbReference type="Pfam" id="PF03781">
    <property type="entry name" value="FGE-sulfatase"/>
    <property type="match status" value="1"/>
</dbReference>
<evidence type="ECO:0000259" key="1">
    <source>
        <dbReference type="Pfam" id="PF03781"/>
    </source>
</evidence>
<evidence type="ECO:0000313" key="3">
    <source>
        <dbReference type="Proteomes" id="UP001138540"/>
    </source>
</evidence>
<reference evidence="2 3" key="1">
    <citation type="submission" date="2020-08" db="EMBL/GenBank/DDBJ databases">
        <title>Exploring microbial biodiversity for novel pathways involved in the catabolism of aromatic compounds derived from lignin.</title>
        <authorList>
            <person name="Elkins J."/>
        </authorList>
    </citation>
    <scope>NUCLEOTIDE SEQUENCE [LARGE SCALE GENOMIC DNA]</scope>
    <source>
        <strain evidence="2 3">B1D3A</strain>
    </source>
</reference>
<dbReference type="InterPro" id="IPR042095">
    <property type="entry name" value="SUMF_sf"/>
</dbReference>
<feature type="domain" description="Sulfatase-modifying factor enzyme-like" evidence="1">
    <location>
        <begin position="27"/>
        <end position="69"/>
    </location>
</feature>
<dbReference type="InterPro" id="IPR005532">
    <property type="entry name" value="SUMF_dom"/>
</dbReference>
<dbReference type="Proteomes" id="UP001138540">
    <property type="component" value="Unassembled WGS sequence"/>
</dbReference>
<sequence length="74" mass="8488">MDGSNRYRLTARSSFRPVRLALRTLFGRRVLKGGSHLCAENYCQRYRPAARYPQTIDTATSHIGFRCARDLSSH</sequence>
<proteinExistence type="predicted"/>
<accession>A0ABR6NHN6</accession>
<evidence type="ECO:0000313" key="2">
    <source>
        <dbReference type="EMBL" id="MBB5986780.1"/>
    </source>
</evidence>
<dbReference type="EMBL" id="JACHKA010000001">
    <property type="protein sequence ID" value="MBB5986780.1"/>
    <property type="molecule type" value="Genomic_DNA"/>
</dbReference>
<dbReference type="InterPro" id="IPR016187">
    <property type="entry name" value="CTDL_fold"/>
</dbReference>
<organism evidence="2 3">
    <name type="scientific">Sphingobium lignivorans</name>
    <dbReference type="NCBI Taxonomy" id="2735886"/>
    <lineage>
        <taxon>Bacteria</taxon>
        <taxon>Pseudomonadati</taxon>
        <taxon>Pseudomonadota</taxon>
        <taxon>Alphaproteobacteria</taxon>
        <taxon>Sphingomonadales</taxon>
        <taxon>Sphingomonadaceae</taxon>
        <taxon>Sphingobium</taxon>
    </lineage>
</organism>
<protein>
    <submittedName>
        <fullName evidence="2">Formylglycine-generating enzyme required for sulfatase activity</fullName>
    </submittedName>
</protein>
<dbReference type="Gene3D" id="3.90.1580.10">
    <property type="entry name" value="paralog of FGE (formylglycine-generating enzyme)"/>
    <property type="match status" value="1"/>
</dbReference>
<comment type="caution">
    <text evidence="2">The sequence shown here is derived from an EMBL/GenBank/DDBJ whole genome shotgun (WGS) entry which is preliminary data.</text>
</comment>
<dbReference type="SUPFAM" id="SSF56436">
    <property type="entry name" value="C-type lectin-like"/>
    <property type="match status" value="1"/>
</dbReference>
<name>A0ABR6NHN6_9SPHN</name>
<gene>
    <name evidence="2" type="ORF">HNP60_002754</name>
</gene>